<dbReference type="InterPro" id="IPR036388">
    <property type="entry name" value="WH-like_DNA-bd_sf"/>
</dbReference>
<dbReference type="InterPro" id="IPR013324">
    <property type="entry name" value="RNA_pol_sigma_r3/r4-like"/>
</dbReference>
<evidence type="ECO:0000313" key="3">
    <source>
        <dbReference type="Proteomes" id="UP000176204"/>
    </source>
</evidence>
<evidence type="ECO:0000313" key="2">
    <source>
        <dbReference type="EMBL" id="SEH87344.1"/>
    </source>
</evidence>
<proteinExistence type="predicted"/>
<dbReference type="EMBL" id="LT629973">
    <property type="protein sequence ID" value="SEH87344.1"/>
    <property type="molecule type" value="Genomic_DNA"/>
</dbReference>
<dbReference type="InterPro" id="IPR007630">
    <property type="entry name" value="RNA_pol_sigma70_r4"/>
</dbReference>
<evidence type="ECO:0000259" key="1">
    <source>
        <dbReference type="PROSITE" id="PS00716"/>
    </source>
</evidence>
<dbReference type="InterPro" id="IPR000943">
    <property type="entry name" value="RNA_pol_sigma70"/>
</dbReference>
<dbReference type="Pfam" id="PF04545">
    <property type="entry name" value="Sigma70_r4"/>
    <property type="match status" value="1"/>
</dbReference>
<dbReference type="PROSITE" id="PS00716">
    <property type="entry name" value="SIGMA70_2"/>
    <property type="match status" value="1"/>
</dbReference>
<dbReference type="GO" id="GO:0003700">
    <property type="term" value="F:DNA-binding transcription factor activity"/>
    <property type="evidence" value="ECO:0007669"/>
    <property type="project" value="InterPro"/>
</dbReference>
<dbReference type="KEGG" id="agl:PYTT_1364"/>
<dbReference type="Gene3D" id="1.10.10.10">
    <property type="entry name" value="Winged helix-like DNA-binding domain superfamily/Winged helix DNA-binding domain"/>
    <property type="match status" value="1"/>
</dbReference>
<dbReference type="Proteomes" id="UP000176204">
    <property type="component" value="Chromosome I"/>
</dbReference>
<organism evidence="2 3">
    <name type="scientific">Akkermansia glycaniphila</name>
    <dbReference type="NCBI Taxonomy" id="1679444"/>
    <lineage>
        <taxon>Bacteria</taxon>
        <taxon>Pseudomonadati</taxon>
        <taxon>Verrucomicrobiota</taxon>
        <taxon>Verrucomicrobiia</taxon>
        <taxon>Verrucomicrobiales</taxon>
        <taxon>Akkermansiaceae</taxon>
        <taxon>Akkermansia</taxon>
    </lineage>
</organism>
<name>A0A1H6LQU3_9BACT</name>
<dbReference type="GO" id="GO:0006352">
    <property type="term" value="P:DNA-templated transcription initiation"/>
    <property type="evidence" value="ECO:0007669"/>
    <property type="project" value="InterPro"/>
</dbReference>
<feature type="domain" description="RNA polymerase sigma-70" evidence="1">
    <location>
        <begin position="31"/>
        <end position="57"/>
    </location>
</feature>
<dbReference type="PRINTS" id="PR00046">
    <property type="entry name" value="SIGMA70FCT"/>
</dbReference>
<reference evidence="3" key="1">
    <citation type="submission" date="2016-09" db="EMBL/GenBank/DDBJ databases">
        <authorList>
            <person name="Koehorst J."/>
        </authorList>
    </citation>
    <scope>NUCLEOTIDE SEQUENCE [LARGE SCALE GENOMIC DNA]</scope>
</reference>
<protein>
    <submittedName>
        <fullName evidence="2">Rna polymerase sigma factor region 3/4</fullName>
    </submittedName>
</protein>
<dbReference type="AlphaFoldDB" id="A0A1H6LQU3"/>
<keyword evidence="3" id="KW-1185">Reference proteome</keyword>
<sequence length="85" mass="9709">MDLTPTEQALMLALLDLDDFRDAWGVSDRPSREELGRVMGISAEAVRQIEGKALHKMRLALVRDPQLLQELQQVIDQLRRAERQG</sequence>
<dbReference type="STRING" id="1679444.PYTT_1364"/>
<dbReference type="SUPFAM" id="SSF88659">
    <property type="entry name" value="Sigma3 and sigma4 domains of RNA polymerase sigma factors"/>
    <property type="match status" value="1"/>
</dbReference>
<accession>A0A1H6LQU3</accession>
<gene>
    <name evidence="2" type="ORF">PYTT_1364</name>
</gene>